<dbReference type="AlphaFoldDB" id="V5FT67"/>
<feature type="region of interest" description="Disordered" evidence="1">
    <location>
        <begin position="1"/>
        <end position="58"/>
    </location>
</feature>
<evidence type="ECO:0000313" key="2">
    <source>
        <dbReference type="EMBL" id="GAD91797.1"/>
    </source>
</evidence>
<sequence length="98" mass="10495">MAKSKIISRVSESASTDASSKTTSDAGSIHSTLSAATTVKGSTTATKTKRSLLKFNPRPKCTAKDGSYFKKQAVHHEAIASDLSLRPAARVAEERSRW</sequence>
<name>V5FT67_BYSSN</name>
<evidence type="ECO:0000313" key="3">
    <source>
        <dbReference type="Proteomes" id="UP000018001"/>
    </source>
</evidence>
<evidence type="ECO:0000256" key="1">
    <source>
        <dbReference type="SAM" id="MobiDB-lite"/>
    </source>
</evidence>
<feature type="compositionally biased region" description="Low complexity" evidence="1">
    <location>
        <begin position="35"/>
        <end position="46"/>
    </location>
</feature>
<keyword evidence="3" id="KW-1185">Reference proteome</keyword>
<comment type="caution">
    <text evidence="2">The sequence shown here is derived from an EMBL/GenBank/DDBJ whole genome shotgun (WGS) entry which is preliminary data.</text>
</comment>
<gene>
    <name evidence="2" type="ORF">PVAR5_0374</name>
</gene>
<protein>
    <submittedName>
        <fullName evidence="2">Uncharacterized protein</fullName>
    </submittedName>
</protein>
<reference evidence="3" key="1">
    <citation type="journal article" date="2014" name="Genome Announc.">
        <title>Draft genome sequence of the formaldehyde-resistant fungus Byssochlamys spectabilis No. 5 (anamorph Paecilomyces variotii No. 5) (NBRC109023).</title>
        <authorList>
            <person name="Oka T."/>
            <person name="Ekino K."/>
            <person name="Fukuda K."/>
            <person name="Nomura Y."/>
        </authorList>
    </citation>
    <scope>NUCLEOTIDE SEQUENCE [LARGE SCALE GENOMIC DNA]</scope>
    <source>
        <strain evidence="3">No. 5 / NBRC 109023</strain>
    </source>
</reference>
<dbReference type="InParanoid" id="V5FT67"/>
<dbReference type="HOGENOM" id="CLU_2333412_0_0_1"/>
<accession>V5FT67</accession>
<proteinExistence type="predicted"/>
<dbReference type="Proteomes" id="UP000018001">
    <property type="component" value="Unassembled WGS sequence"/>
</dbReference>
<organism evidence="2 3">
    <name type="scientific">Byssochlamys spectabilis (strain No. 5 / NBRC 109023)</name>
    <name type="common">Paecilomyces variotii</name>
    <dbReference type="NCBI Taxonomy" id="1356009"/>
    <lineage>
        <taxon>Eukaryota</taxon>
        <taxon>Fungi</taxon>
        <taxon>Dikarya</taxon>
        <taxon>Ascomycota</taxon>
        <taxon>Pezizomycotina</taxon>
        <taxon>Eurotiomycetes</taxon>
        <taxon>Eurotiomycetidae</taxon>
        <taxon>Eurotiales</taxon>
        <taxon>Thermoascaceae</taxon>
        <taxon>Paecilomyces</taxon>
    </lineage>
</organism>
<dbReference type="EMBL" id="BAUL01000006">
    <property type="protein sequence ID" value="GAD91797.1"/>
    <property type="molecule type" value="Genomic_DNA"/>
</dbReference>
<feature type="compositionally biased region" description="Low complexity" evidence="1">
    <location>
        <begin position="8"/>
        <end position="28"/>
    </location>
</feature>